<keyword evidence="9" id="KW-0007">Acetylation</keyword>
<feature type="domain" description="FHA" evidence="15">
    <location>
        <begin position="29"/>
        <end position="78"/>
    </location>
</feature>
<dbReference type="GO" id="GO:0005694">
    <property type="term" value="C:chromosome"/>
    <property type="evidence" value="ECO:0007669"/>
    <property type="project" value="UniProtKB-SubCell"/>
</dbReference>
<accession>A0A6J2YUP6</accession>
<evidence type="ECO:0000313" key="18">
    <source>
        <dbReference type="RefSeq" id="XP_030766565.1"/>
    </source>
</evidence>
<dbReference type="CDD" id="cd17744">
    <property type="entry name" value="BRCT_MDC1_rpt1"/>
    <property type="match status" value="1"/>
</dbReference>
<feature type="compositionally biased region" description="Low complexity" evidence="14">
    <location>
        <begin position="445"/>
        <end position="456"/>
    </location>
</feature>
<dbReference type="PROSITE" id="PS50172">
    <property type="entry name" value="BRCT"/>
    <property type="match status" value="2"/>
</dbReference>
<dbReference type="GeneID" id="115890464"/>
<feature type="region of interest" description="Disordered" evidence="14">
    <location>
        <begin position="953"/>
        <end position="1084"/>
    </location>
</feature>
<evidence type="ECO:0000256" key="10">
    <source>
        <dbReference type="ARBA" id="ARBA00023242"/>
    </source>
</evidence>
<dbReference type="SUPFAM" id="SSF52113">
    <property type="entry name" value="BRCT domain"/>
    <property type="match status" value="1"/>
</dbReference>
<keyword evidence="17" id="KW-1185">Reference proteome</keyword>
<feature type="compositionally biased region" description="Polar residues" evidence="14">
    <location>
        <begin position="369"/>
        <end position="382"/>
    </location>
</feature>
<dbReference type="SMART" id="SM00240">
    <property type="entry name" value="FHA"/>
    <property type="match status" value="1"/>
</dbReference>
<feature type="compositionally biased region" description="Acidic residues" evidence="14">
    <location>
        <begin position="388"/>
        <end position="398"/>
    </location>
</feature>
<dbReference type="InterPro" id="IPR001357">
    <property type="entry name" value="BRCT_dom"/>
</dbReference>
<evidence type="ECO:0000259" key="15">
    <source>
        <dbReference type="PROSITE" id="PS50006"/>
    </source>
</evidence>
<feature type="region of interest" description="Disordered" evidence="14">
    <location>
        <begin position="1337"/>
        <end position="1548"/>
    </location>
</feature>
<evidence type="ECO:0000256" key="14">
    <source>
        <dbReference type="SAM" id="MobiDB-lite"/>
    </source>
</evidence>
<dbReference type="KEGG" id="soy:115890464"/>
<keyword evidence="8" id="KW-0832">Ubl conjugation</keyword>
<feature type="compositionally biased region" description="Basic and acidic residues" evidence="14">
    <location>
        <begin position="998"/>
        <end position="1034"/>
    </location>
</feature>
<dbReference type="OrthoDB" id="342264at2759"/>
<reference evidence="18" key="1">
    <citation type="submission" date="2025-08" db="UniProtKB">
        <authorList>
            <consortium name="RefSeq"/>
        </authorList>
    </citation>
    <scope>IDENTIFICATION</scope>
    <source>
        <tissue evidence="18">Gonads</tissue>
    </source>
</reference>
<evidence type="ECO:0000256" key="9">
    <source>
        <dbReference type="ARBA" id="ARBA00022990"/>
    </source>
</evidence>
<evidence type="ECO:0000256" key="7">
    <source>
        <dbReference type="ARBA" id="ARBA00022763"/>
    </source>
</evidence>
<keyword evidence="10" id="KW-0539">Nucleus</keyword>
<sequence length="1740" mass="194240">MNMEINNQRDRIAKLKINNKVYNIYDGLNTVGRQREATVNIKNLNVSQNHAVIITLKGEHFVTDLNSSNGTYCDNIRIPPFKLQQVKHNSKIKFGDVLGTYTTEELDLDLTENVEATQDFTQTFYGRNTQIVDTTFNNNSEVEDIHEAPTQVVPFSQFKIPRSVTIVEEDIHEAITQPFDIVKAKNESNKSNELSISTNETINKENVEPTKNTNADFPSSSMLIDMHNIADGCHNDYLPFLENKDSFVCESNDSNQKSGSSSESARQIVDYESVEPCIANEDVAQTSIQEDRIENNDNLDCLDEDELTDCEDNVAVEEIPKTNNEILDHNSNDSTDLLKMDPKSDVSKTVIESDGTDPVEETGNDIPVMQSNDNTEKQNSVENKAPEEGEETDTEIDIPTEPNKNHINNLDDNRDSNDSSDFFKLDKPTKELEQPLDLGKLNINSSGKTTSTQSSSSECFNFKKKTVCQINDSSSDTDEDLNFRRAKKSSRIINSQDIESDSTDDEDLFKNKRKSSVTLEGSVNTNDDLSRSNVIARDSIINESDTEENLSNRVDFEKSIPATQNISAAELNDTDCIPATQEIGSIMPAKPKTLSQITNASSEESFRFGLTEMMTEESQAANKNINSQEPCYSKSLKSPVLIREERDDNELYDGATQKIDLPKKNTENSYEDNTDLYLASAQKVQPKKTAPETTETAIEEPPQALNKSKNSQEPCCSKSLKSPVLARDESEETDDTQLFEVQTQKIDFSKKTTENIYEDNTDLYLASTQKLQLVKPITSNILDESDGVSQLYDVATQKLDIPKKNAAKPAPITSKQTDESDFYLAATQQLPLDLGKKSALNKDDTDGIFSAPTQKVLKPTPNDLDPDDDDEDDDVFDKPTQYVPVSNVPKKFSFKKIDCNLDGSLSTLLKHDSERDMIKSSIEVDFSDLATHHVENRPVNPISQVLEKTFEEETEKMKMEEKLSVENKNEENNSKLNSDEDLVEKPDTTASKTVIPRKIKEREIEEVNKSNKDQKSKKETLPENKDKNGEKELSADSNKNIATNVNTQVSGSKRAPTKNKELSIDESKGNPTKPKTSKAKSSNFFNTQQLLEVLDDSSDVEDKAASVEKEHVTAESSLKHKVTKIDDTVPVHLSKEEEKAIPARTRKPRKRLLSTEGETSKTRKISVKEDKTAAPQAVRVSRRKLLSSSELNENLSIKEPYQEERTNTTINTTTSEINQSIAILESKIMKTKKSNTTLVNIGHLDLKVPKNRRSMAIVEQDEVLPADNTRKSNITRGRSKVSTKKSLPEKSSVSLRGTRKALTETVKPSASSTSAIMTESRVAKMFPENSVVVRTMRGEQKSVETSSKNAEQASKIILDKNSILDSKNKPKETSDSLQKPMAKPRTSRVGKKVTVSEDNGSESSDTGSMRGEQKSVETSSKNSEQASKIILDKNVSEKTKKDIPESKNETKETSDSIQKPMAKLRASRVGKKVTVSEDNGSESSDAGSRRSESVVKTYPGKSTKRKHVMDRTASESSDASSISSMSTPKKQKMQLSETFSSPERGLRRQKPKVVFTMMESPQMESFIKHLGGSVVDSVTTCTVLVTEHVKRSQKLLCAVGSGKPICSPKWIIASKKAHEFLDPWDYILHDTEAEKKWKFSLKESLNKSKDHKLLENHHFLIQVITAVDVLRGAIEACGGKCIAKIPSSPLNNTYVISSPENQTKYKRILKQHASVKVIEAEAIFDGVLRQELRFSNHFLT</sequence>
<organism evidence="17 18">
    <name type="scientific">Sitophilus oryzae</name>
    <name type="common">Rice weevil</name>
    <name type="synonym">Curculio oryzae</name>
    <dbReference type="NCBI Taxonomy" id="7048"/>
    <lineage>
        <taxon>Eukaryota</taxon>
        <taxon>Metazoa</taxon>
        <taxon>Ecdysozoa</taxon>
        <taxon>Arthropoda</taxon>
        <taxon>Hexapoda</taxon>
        <taxon>Insecta</taxon>
        <taxon>Pterygota</taxon>
        <taxon>Neoptera</taxon>
        <taxon>Endopterygota</taxon>
        <taxon>Coleoptera</taxon>
        <taxon>Polyphaga</taxon>
        <taxon>Cucujiformia</taxon>
        <taxon>Curculionidae</taxon>
        <taxon>Dryophthorinae</taxon>
        <taxon>Sitophilus</taxon>
    </lineage>
</organism>
<dbReference type="CDD" id="cd00060">
    <property type="entry name" value="FHA"/>
    <property type="match status" value="1"/>
</dbReference>
<feature type="compositionally biased region" description="Basic and acidic residues" evidence="14">
    <location>
        <begin position="409"/>
        <end position="433"/>
    </location>
</feature>
<feature type="domain" description="BRCT" evidence="16">
    <location>
        <begin position="1534"/>
        <end position="1628"/>
    </location>
</feature>
<feature type="compositionally biased region" description="Polar residues" evidence="14">
    <location>
        <begin position="1035"/>
        <end position="1051"/>
    </location>
</feature>
<dbReference type="PROSITE" id="PS50006">
    <property type="entry name" value="FHA_DOMAIN"/>
    <property type="match status" value="1"/>
</dbReference>
<dbReference type="Gene3D" id="3.40.50.10190">
    <property type="entry name" value="BRCT domain"/>
    <property type="match status" value="2"/>
</dbReference>
<dbReference type="InterPro" id="IPR008984">
    <property type="entry name" value="SMAD_FHA_dom_sf"/>
</dbReference>
<dbReference type="Pfam" id="PF16589">
    <property type="entry name" value="BRCT_2"/>
    <property type="match status" value="1"/>
</dbReference>
<evidence type="ECO:0000313" key="17">
    <source>
        <dbReference type="Proteomes" id="UP000504635"/>
    </source>
</evidence>
<comment type="subcellular location">
    <subcellularLocation>
        <location evidence="2">Chromosome</location>
    </subcellularLocation>
    <subcellularLocation>
        <location evidence="1">Nucleus</location>
    </subcellularLocation>
</comment>
<dbReference type="Gene3D" id="2.60.200.20">
    <property type="match status" value="1"/>
</dbReference>
<evidence type="ECO:0000256" key="5">
    <source>
        <dbReference type="ARBA" id="ARBA00022499"/>
    </source>
</evidence>
<dbReference type="InParanoid" id="A0A6J2YUP6"/>
<feature type="compositionally biased region" description="Polar residues" evidence="14">
    <location>
        <begin position="1343"/>
        <end position="1352"/>
    </location>
</feature>
<evidence type="ECO:0000256" key="6">
    <source>
        <dbReference type="ARBA" id="ARBA00022737"/>
    </source>
</evidence>
<evidence type="ECO:0000256" key="8">
    <source>
        <dbReference type="ARBA" id="ARBA00022843"/>
    </source>
</evidence>
<evidence type="ECO:0000256" key="13">
    <source>
        <dbReference type="ARBA" id="ARBA00030146"/>
    </source>
</evidence>
<feature type="compositionally biased region" description="Polar residues" evidence="14">
    <location>
        <begin position="1416"/>
        <end position="1426"/>
    </location>
</feature>
<feature type="region of interest" description="Disordered" evidence="14">
    <location>
        <begin position="321"/>
        <end position="456"/>
    </location>
</feature>
<dbReference type="PANTHER" id="PTHR23196:SF1">
    <property type="entry name" value="PAX-INTERACTING PROTEIN 1"/>
    <property type="match status" value="1"/>
</dbReference>
<dbReference type="Proteomes" id="UP000504635">
    <property type="component" value="Unplaced"/>
</dbReference>
<feature type="compositionally biased region" description="Polar residues" evidence="14">
    <location>
        <begin position="705"/>
        <end position="714"/>
    </location>
</feature>
<dbReference type="SUPFAM" id="SSF49879">
    <property type="entry name" value="SMAD/FHA domain"/>
    <property type="match status" value="1"/>
</dbReference>
<proteinExistence type="predicted"/>
<dbReference type="InterPro" id="IPR051579">
    <property type="entry name" value="DDR_Transcriptional_Reg"/>
</dbReference>
<dbReference type="PANTHER" id="PTHR23196">
    <property type="entry name" value="PAX TRANSCRIPTION ACTIVATION DOMAIN INTERACTING PROTEIN"/>
    <property type="match status" value="1"/>
</dbReference>
<feature type="region of interest" description="Disordered" evidence="14">
    <location>
        <begin position="1269"/>
        <end position="1314"/>
    </location>
</feature>
<evidence type="ECO:0000256" key="12">
    <source>
        <dbReference type="ARBA" id="ARBA00023858"/>
    </source>
</evidence>
<name>A0A6J2YUP6_SITOR</name>
<dbReference type="Pfam" id="PF00498">
    <property type="entry name" value="FHA"/>
    <property type="match status" value="1"/>
</dbReference>
<keyword evidence="6" id="KW-0677">Repeat</keyword>
<feature type="compositionally biased region" description="Basic and acidic residues" evidence="14">
    <location>
        <begin position="326"/>
        <end position="346"/>
    </location>
</feature>
<dbReference type="InterPro" id="IPR036420">
    <property type="entry name" value="BRCT_dom_sf"/>
</dbReference>
<evidence type="ECO:0000256" key="1">
    <source>
        <dbReference type="ARBA" id="ARBA00004123"/>
    </source>
</evidence>
<keyword evidence="7" id="KW-0227">DNA damage</keyword>
<feature type="compositionally biased region" description="Low complexity" evidence="14">
    <location>
        <begin position="1514"/>
        <end position="1526"/>
    </location>
</feature>
<feature type="domain" description="BRCT" evidence="16">
    <location>
        <begin position="1649"/>
        <end position="1740"/>
    </location>
</feature>
<feature type="compositionally biased region" description="Polar residues" evidence="14">
    <location>
        <begin position="1476"/>
        <end position="1486"/>
    </location>
</feature>
<keyword evidence="11" id="KW-0131">Cell cycle</keyword>
<dbReference type="GO" id="GO:0044666">
    <property type="term" value="C:MLL3/4 complex"/>
    <property type="evidence" value="ECO:0007669"/>
    <property type="project" value="TreeGrafter"/>
</dbReference>
<protein>
    <recommendedName>
        <fullName evidence="3">Mediator of DNA damage checkpoint protein 1</fullName>
    </recommendedName>
    <alternativeName>
        <fullName evidence="13">PAX transactivation activation domain-interacting protein</fullName>
    </alternativeName>
    <alternativeName>
        <fullName evidence="12">PAX-interacting protein 1</fullName>
    </alternativeName>
</protein>
<dbReference type="Pfam" id="PF00533">
    <property type="entry name" value="BRCT"/>
    <property type="match status" value="1"/>
</dbReference>
<evidence type="ECO:0000256" key="2">
    <source>
        <dbReference type="ARBA" id="ARBA00004286"/>
    </source>
</evidence>
<dbReference type="InterPro" id="IPR000253">
    <property type="entry name" value="FHA_dom"/>
</dbReference>
<evidence type="ECO:0000256" key="4">
    <source>
        <dbReference type="ARBA" id="ARBA00022454"/>
    </source>
</evidence>
<feature type="compositionally biased region" description="Low complexity" evidence="14">
    <location>
        <begin position="687"/>
        <end position="702"/>
    </location>
</feature>
<feature type="region of interest" description="Disordered" evidence="14">
    <location>
        <begin position="843"/>
        <end position="882"/>
    </location>
</feature>
<feature type="compositionally biased region" description="Basic and acidic residues" evidence="14">
    <location>
        <begin position="1058"/>
        <end position="1068"/>
    </location>
</feature>
<feature type="region of interest" description="Disordered" evidence="14">
    <location>
        <begin position="682"/>
        <end position="734"/>
    </location>
</feature>
<evidence type="ECO:0000256" key="3">
    <source>
        <dbReference type="ARBA" id="ARBA00015014"/>
    </source>
</evidence>
<gene>
    <name evidence="18" type="primary">LOC115890464</name>
</gene>
<dbReference type="RefSeq" id="XP_030766565.1">
    <property type="nucleotide sequence ID" value="XM_030910705.1"/>
</dbReference>
<dbReference type="GO" id="GO:0006974">
    <property type="term" value="P:DNA damage response"/>
    <property type="evidence" value="ECO:0007669"/>
    <property type="project" value="UniProtKB-KW"/>
</dbReference>
<dbReference type="CDD" id="cd18432">
    <property type="entry name" value="BRCT_PAXIP1_rpt6_like"/>
    <property type="match status" value="1"/>
</dbReference>
<feature type="compositionally biased region" description="Polar residues" evidence="14">
    <location>
        <begin position="1396"/>
        <end position="1407"/>
    </location>
</feature>
<feature type="compositionally biased region" description="Basic and acidic residues" evidence="14">
    <location>
        <begin position="953"/>
        <end position="973"/>
    </location>
</feature>
<dbReference type="SMART" id="SM00292">
    <property type="entry name" value="BRCT"/>
    <property type="match status" value="2"/>
</dbReference>
<keyword evidence="5" id="KW-1017">Isopeptide bond</keyword>
<keyword evidence="4" id="KW-0158">Chromosome</keyword>
<feature type="compositionally biased region" description="Acidic residues" evidence="14">
    <location>
        <begin position="864"/>
        <end position="875"/>
    </location>
</feature>
<feature type="compositionally biased region" description="Acidic residues" evidence="14">
    <location>
        <begin position="354"/>
        <end position="363"/>
    </location>
</feature>
<evidence type="ECO:0000256" key="11">
    <source>
        <dbReference type="ARBA" id="ARBA00023306"/>
    </source>
</evidence>
<feature type="compositionally biased region" description="Low complexity" evidence="14">
    <location>
        <begin position="1071"/>
        <end position="1082"/>
    </location>
</feature>
<feature type="compositionally biased region" description="Basic and acidic residues" evidence="14">
    <location>
        <begin position="1430"/>
        <end position="1454"/>
    </location>
</feature>
<evidence type="ECO:0000259" key="16">
    <source>
        <dbReference type="PROSITE" id="PS50172"/>
    </source>
</evidence>